<dbReference type="GO" id="GO:0016614">
    <property type="term" value="F:oxidoreductase activity, acting on CH-OH group of donors"/>
    <property type="evidence" value="ECO:0007669"/>
    <property type="project" value="InterPro"/>
</dbReference>
<comment type="similarity">
    <text evidence="2">Belongs to the GMC oxidoreductase family.</text>
</comment>
<dbReference type="InterPro" id="IPR023978">
    <property type="entry name" value="GMC_oxidoreductase_bact"/>
</dbReference>
<dbReference type="AlphaFoldDB" id="A0A5N6BDW4"/>
<evidence type="ECO:0000256" key="1">
    <source>
        <dbReference type="ARBA" id="ARBA00001974"/>
    </source>
</evidence>
<dbReference type="EC" id="1.-.-.-" evidence="7"/>
<dbReference type="InterPro" id="IPR036188">
    <property type="entry name" value="FAD/NAD-bd_sf"/>
</dbReference>
<name>A0A5N6BDW4_9ACTN</name>
<dbReference type="GO" id="GO:0050660">
    <property type="term" value="F:flavin adenine dinucleotide binding"/>
    <property type="evidence" value="ECO:0007669"/>
    <property type="project" value="InterPro"/>
</dbReference>
<dbReference type="PANTHER" id="PTHR11552:SF147">
    <property type="entry name" value="CHOLINE DEHYDROGENASE, MITOCHONDRIAL"/>
    <property type="match status" value="1"/>
</dbReference>
<dbReference type="NCBIfam" id="TIGR03970">
    <property type="entry name" value="Rv0697"/>
    <property type="match status" value="1"/>
</dbReference>
<keyword evidence="8" id="KW-1185">Reference proteome</keyword>
<keyword evidence="3" id="KW-0285">Flavoprotein</keyword>
<dbReference type="Pfam" id="PF05199">
    <property type="entry name" value="GMC_oxred_C"/>
    <property type="match status" value="1"/>
</dbReference>
<dbReference type="SUPFAM" id="SSF51905">
    <property type="entry name" value="FAD/NAD(P)-binding domain"/>
    <property type="match status" value="1"/>
</dbReference>
<keyword evidence="4 5" id="KW-0274">FAD</keyword>
<dbReference type="InterPro" id="IPR012132">
    <property type="entry name" value="GMC_OxRdtase"/>
</dbReference>
<comment type="cofactor">
    <cofactor evidence="1 5">
        <name>FAD</name>
        <dbReference type="ChEBI" id="CHEBI:57692"/>
    </cofactor>
</comment>
<dbReference type="PANTHER" id="PTHR11552">
    <property type="entry name" value="GLUCOSE-METHANOL-CHOLINE GMC OXIDOREDUCTASE"/>
    <property type="match status" value="1"/>
</dbReference>
<dbReference type="PROSITE" id="PS00624">
    <property type="entry name" value="GMC_OXRED_2"/>
    <property type="match status" value="1"/>
</dbReference>
<protein>
    <submittedName>
        <fullName evidence="7">Mycofactocin system GMC family oxidoreductase MftG</fullName>
        <ecNumber evidence="7">1.-.-.-</ecNumber>
    </submittedName>
</protein>
<dbReference type="InterPro" id="IPR000172">
    <property type="entry name" value="GMC_OxRdtase_N"/>
</dbReference>
<feature type="binding site" evidence="5">
    <location>
        <position position="216"/>
    </location>
    <ligand>
        <name>FAD</name>
        <dbReference type="ChEBI" id="CHEBI:57692"/>
    </ligand>
</feature>
<evidence type="ECO:0000256" key="2">
    <source>
        <dbReference type="ARBA" id="ARBA00010790"/>
    </source>
</evidence>
<comment type="caution">
    <text evidence="7">The sequence shown here is derived from an EMBL/GenBank/DDBJ whole genome shotgun (WGS) entry which is preliminary data.</text>
</comment>
<evidence type="ECO:0000256" key="3">
    <source>
        <dbReference type="ARBA" id="ARBA00022630"/>
    </source>
</evidence>
<feature type="domain" description="Glucose-methanol-choline oxidoreductase N-terminal" evidence="6">
    <location>
        <begin position="250"/>
        <end position="264"/>
    </location>
</feature>
<feature type="binding site" evidence="5">
    <location>
        <position position="79"/>
    </location>
    <ligand>
        <name>FAD</name>
        <dbReference type="ChEBI" id="CHEBI:57692"/>
    </ligand>
</feature>
<dbReference type="InterPro" id="IPR007867">
    <property type="entry name" value="GMC_OxRtase_C"/>
</dbReference>
<gene>
    <name evidence="7" type="primary">mftG</name>
    <name evidence="7" type="ORF">FH610_036790</name>
</gene>
<keyword evidence="7" id="KW-0560">Oxidoreductase</keyword>
<evidence type="ECO:0000313" key="7">
    <source>
        <dbReference type="EMBL" id="KAB8178328.1"/>
    </source>
</evidence>
<dbReference type="Pfam" id="PF00732">
    <property type="entry name" value="GMC_oxred_N"/>
    <property type="match status" value="1"/>
</dbReference>
<sequence length="512" mass="55746">MYTDIIIGAGSAGAVVAARLSEDPDRRVLLLEAGPDFPDVETMPEDLRNGLYPSFIDHDWGFRAEAVPGREIPLARGKVVGGCSAINTSLAVRPRPVDFEEWSSLGVGGWTWEEVLPYFNRLEDDRDFGPPDHGKGGPIPVWRWRDEQLGPLQVALREACKSLGFPETEDHNAPDGAGVGPLATNQVDGLRISTAIAYLGPARERGNLEIRPETLVDRILVEDGRAVGVVVRGERGEEVVRGDRIVLSAGAIGTPAILMRSGIGNAQALGRLGVPVVADLPGVGENLKDHPTCLVTFRPRPGVYDESLPVVQMMLQGTYPGSGETDDMQIYVFSHVDLNGFAADLREQIGTDKVFMISTGVERPFSVGRVTVESTDPAAAPKIVYNFFDHPEDLRRMREGIRLARRIAETPYFRPFAMGDMVPSPEVIESDEALDEFMRATVDNHCHPMGTARMGPDGDPGAVVDERCRVRGVEGLVVADASVIPVTIRVNTNLTCIMIGERVADWLRADQD</sequence>
<dbReference type="EMBL" id="VDMA02000028">
    <property type="protein sequence ID" value="KAB8178328.1"/>
    <property type="molecule type" value="Genomic_DNA"/>
</dbReference>
<dbReference type="RefSeq" id="WP_139579844.1">
    <property type="nucleotide sequence ID" value="NZ_VDMA02000028.1"/>
</dbReference>
<evidence type="ECO:0000259" key="6">
    <source>
        <dbReference type="PROSITE" id="PS00624"/>
    </source>
</evidence>
<dbReference type="PIRSF" id="PIRSF000137">
    <property type="entry name" value="Alcohol_oxidase"/>
    <property type="match status" value="1"/>
</dbReference>
<evidence type="ECO:0000313" key="8">
    <source>
        <dbReference type="Proteomes" id="UP000313066"/>
    </source>
</evidence>
<evidence type="ECO:0000256" key="5">
    <source>
        <dbReference type="PIRSR" id="PIRSR000137-2"/>
    </source>
</evidence>
<dbReference type="Gene3D" id="3.50.50.60">
    <property type="entry name" value="FAD/NAD(P)-binding domain"/>
    <property type="match status" value="1"/>
</dbReference>
<dbReference type="Gene3D" id="3.30.410.40">
    <property type="match status" value="1"/>
</dbReference>
<evidence type="ECO:0000256" key="4">
    <source>
        <dbReference type="ARBA" id="ARBA00022827"/>
    </source>
</evidence>
<dbReference type="SUPFAM" id="SSF54373">
    <property type="entry name" value="FAD-linked reductases, C-terminal domain"/>
    <property type="match status" value="1"/>
</dbReference>
<organism evidence="7 8">
    <name type="scientific">Microbispora catharanthi</name>
    <dbReference type="NCBI Taxonomy" id="1712871"/>
    <lineage>
        <taxon>Bacteria</taxon>
        <taxon>Bacillati</taxon>
        <taxon>Actinomycetota</taxon>
        <taxon>Actinomycetes</taxon>
        <taxon>Streptosporangiales</taxon>
        <taxon>Streptosporangiaceae</taxon>
        <taxon>Microbispora</taxon>
    </lineage>
</organism>
<dbReference type="Proteomes" id="UP000313066">
    <property type="component" value="Unassembled WGS sequence"/>
</dbReference>
<accession>A0A5N6BDW4</accession>
<reference evidence="7 8" key="1">
    <citation type="submission" date="2019-10" db="EMBL/GenBank/DDBJ databases">
        <title>Nonomuraea sp. nov., isolated from Phyllanthus amarus.</title>
        <authorList>
            <person name="Klykleung N."/>
            <person name="Tanasupawat S."/>
        </authorList>
    </citation>
    <scope>NUCLEOTIDE SEQUENCE [LARGE SCALE GENOMIC DNA]</scope>
    <source>
        <strain evidence="7 8">CR1-09</strain>
    </source>
</reference>
<proteinExistence type="inferred from homology"/>